<gene>
    <name evidence="5 8" type="primary">pdxH</name>
    <name evidence="8" type="ORF">K1Y72_25410</name>
</gene>
<keyword evidence="3 5" id="KW-0288">FMN</keyword>
<feature type="domain" description="Pyridoxine 5'-phosphate oxidase dimerisation C-terminal" evidence="7">
    <location>
        <begin position="184"/>
        <end position="229"/>
    </location>
</feature>
<dbReference type="GO" id="GO:0004733">
    <property type="term" value="F:pyridoxamine phosphate oxidase activity"/>
    <property type="evidence" value="ECO:0007669"/>
    <property type="project" value="UniProtKB-EC"/>
</dbReference>
<evidence type="ECO:0000256" key="2">
    <source>
        <dbReference type="ARBA" id="ARBA00022630"/>
    </source>
</evidence>
<feature type="binding site" evidence="5">
    <location>
        <begin position="65"/>
        <end position="70"/>
    </location>
    <ligand>
        <name>FMN</name>
        <dbReference type="ChEBI" id="CHEBI:58210"/>
    </ligand>
</feature>
<dbReference type="Pfam" id="PF10590">
    <property type="entry name" value="PNP_phzG_C"/>
    <property type="match status" value="1"/>
</dbReference>
<feature type="binding site" evidence="5">
    <location>
        <begin position="145"/>
        <end position="146"/>
    </location>
    <ligand>
        <name>FMN</name>
        <dbReference type="ChEBI" id="CHEBI:58210"/>
    </ligand>
</feature>
<dbReference type="InterPro" id="IPR012349">
    <property type="entry name" value="Split_barrel_FMN-bd"/>
</dbReference>
<dbReference type="Pfam" id="PF01243">
    <property type="entry name" value="PNPOx_N"/>
    <property type="match status" value="1"/>
</dbReference>
<dbReference type="Gene3D" id="2.30.110.10">
    <property type="entry name" value="Electron Transport, Fmn-binding Protein, Chain A"/>
    <property type="match status" value="1"/>
</dbReference>
<accession>A0ABS7FZ65</accession>
<evidence type="ECO:0000259" key="6">
    <source>
        <dbReference type="Pfam" id="PF01243"/>
    </source>
</evidence>
<dbReference type="PIRSF" id="PIRSF000190">
    <property type="entry name" value="Pyd_amn-ph_oxd"/>
    <property type="match status" value="1"/>
</dbReference>
<dbReference type="EC" id="1.4.3.5" evidence="5"/>
<feature type="domain" description="Pyridoxamine 5'-phosphate oxidase N-terminal" evidence="6">
    <location>
        <begin position="41"/>
        <end position="163"/>
    </location>
</feature>
<feature type="binding site" evidence="5">
    <location>
        <position position="87"/>
    </location>
    <ligand>
        <name>FMN</name>
        <dbReference type="ChEBI" id="CHEBI:58210"/>
    </ligand>
</feature>
<keyword evidence="5" id="KW-0664">Pyridoxine biosynthesis</keyword>
<dbReference type="RefSeq" id="WP_220168984.1">
    <property type="nucleotide sequence ID" value="NZ_JAIBOA010000018.1"/>
</dbReference>
<dbReference type="EMBL" id="JAIBOA010000018">
    <property type="protein sequence ID" value="MBW8485743.1"/>
    <property type="molecule type" value="Genomic_DNA"/>
</dbReference>
<dbReference type="InterPro" id="IPR019576">
    <property type="entry name" value="Pyridoxamine_oxidase_dimer_C"/>
</dbReference>
<feature type="binding site" evidence="5">
    <location>
        <position position="207"/>
    </location>
    <ligand>
        <name>FMN</name>
        <dbReference type="ChEBI" id="CHEBI:58210"/>
    </ligand>
</feature>
<dbReference type="PANTHER" id="PTHR10851">
    <property type="entry name" value="PYRIDOXINE-5-PHOSPHATE OXIDASE"/>
    <property type="match status" value="1"/>
</dbReference>
<feature type="binding site" evidence="5">
    <location>
        <begin position="203"/>
        <end position="205"/>
    </location>
    <ligand>
        <name>substrate</name>
    </ligand>
</feature>
<evidence type="ECO:0000256" key="5">
    <source>
        <dbReference type="HAMAP-Rule" id="MF_01629"/>
    </source>
</evidence>
<feature type="binding site" evidence="5">
    <location>
        <position position="131"/>
    </location>
    <ligand>
        <name>substrate</name>
    </ligand>
</feature>
<comment type="caution">
    <text evidence="5">Lacks conserved residue(s) required for the propagation of feature annotation.</text>
</comment>
<keyword evidence="2 5" id="KW-0285">Flavoprotein</keyword>
<organism evidence="8 9">
    <name type="scientific">Actinomadura parmotrematis</name>
    <dbReference type="NCBI Taxonomy" id="2864039"/>
    <lineage>
        <taxon>Bacteria</taxon>
        <taxon>Bacillati</taxon>
        <taxon>Actinomycetota</taxon>
        <taxon>Actinomycetes</taxon>
        <taxon>Streptosporangiales</taxon>
        <taxon>Thermomonosporaceae</taxon>
        <taxon>Actinomadura</taxon>
    </lineage>
</organism>
<dbReference type="PANTHER" id="PTHR10851:SF0">
    <property type="entry name" value="PYRIDOXINE-5'-PHOSPHATE OXIDASE"/>
    <property type="match status" value="1"/>
</dbReference>
<dbReference type="InterPro" id="IPR011576">
    <property type="entry name" value="Pyridox_Oxase_N"/>
</dbReference>
<comment type="similarity">
    <text evidence="1 5">Belongs to the pyridoxamine 5'-phosphate oxidase family.</text>
</comment>
<comment type="subunit">
    <text evidence="5">Homodimer.</text>
</comment>
<comment type="cofactor">
    <cofactor evidence="5">
        <name>FMN</name>
        <dbReference type="ChEBI" id="CHEBI:58210"/>
    </cofactor>
    <text evidence="5">Binds 1 FMN per subunit.</text>
</comment>
<protein>
    <recommendedName>
        <fullName evidence="5">Pyridoxine/pyridoxamine 5'-phosphate oxidase</fullName>
        <ecNumber evidence="5">1.4.3.5</ecNumber>
    </recommendedName>
    <alternativeName>
        <fullName evidence="5">PNP/PMP oxidase</fullName>
        <shortName evidence="5">PNPOx</shortName>
    </alternativeName>
    <alternativeName>
        <fullName evidence="5">Pyridoxal 5'-phosphate synthase</fullName>
    </alternativeName>
</protein>
<dbReference type="InterPro" id="IPR019740">
    <property type="entry name" value="Pyridox_Oxase_CS"/>
</dbReference>
<feature type="binding site" evidence="5">
    <location>
        <position position="127"/>
    </location>
    <ligand>
        <name>substrate</name>
    </ligand>
</feature>
<evidence type="ECO:0000313" key="9">
    <source>
        <dbReference type="Proteomes" id="UP000774570"/>
    </source>
</evidence>
<dbReference type="Proteomes" id="UP000774570">
    <property type="component" value="Unassembled WGS sequence"/>
</dbReference>
<feature type="binding site" evidence="5">
    <location>
        <position position="109"/>
    </location>
    <ligand>
        <name>FMN</name>
        <dbReference type="ChEBI" id="CHEBI:58210"/>
    </ligand>
</feature>
<sequence length="229" mass="25698">MDHSTPDPARLRRSYEGARLREQAVPAEPLTLFAAWFADVAAADLPEPNAMVLATATADGVPDARTVLLKGYGAAGFEFFTNYTSAKGRELDANPRAALVFPWHAVRRQVRVTGRVERLSREESADYFRTRPYGSRIGAWTSEHQSGVIPDDAYLADRYAELEARWPAPAEGDDADAVPLPDFWGGYRVVPAAVEFWQGRPNRLHDRLRYEREGEAGEEHSWRMVRLSP</sequence>
<reference evidence="8 9" key="1">
    <citation type="submission" date="2021-07" db="EMBL/GenBank/DDBJ databases">
        <title>Actinomadura sp. PM05-2 isolated from lichen.</title>
        <authorList>
            <person name="Somphong A."/>
            <person name="Phongsopitanun W."/>
            <person name="Tanasupawat S."/>
            <person name="Peongsungnone V."/>
        </authorList>
    </citation>
    <scope>NUCLEOTIDE SEQUENCE [LARGE SCALE GENOMIC DNA]</scope>
    <source>
        <strain evidence="8 9">PM05-2</strain>
    </source>
</reference>
<comment type="function">
    <text evidence="5">Catalyzes the oxidation of either pyridoxine 5'-phosphate (PNP) or pyridoxamine 5'-phosphate (PMP) into pyridoxal 5'-phosphate (PLP).</text>
</comment>
<comment type="pathway">
    <text evidence="5">Cofactor metabolism; pyridoxal 5'-phosphate salvage; pyridoxal 5'-phosphate from pyridoxamine 5'-phosphate: step 1/1.</text>
</comment>
<evidence type="ECO:0000259" key="7">
    <source>
        <dbReference type="Pfam" id="PF10590"/>
    </source>
</evidence>
<proteinExistence type="inferred from homology"/>
<feature type="binding site" evidence="5">
    <location>
        <position position="135"/>
    </location>
    <ligand>
        <name>substrate</name>
    </ligand>
</feature>
<feature type="binding site" evidence="5">
    <location>
        <position position="70"/>
    </location>
    <ligand>
        <name>substrate</name>
    </ligand>
</feature>
<dbReference type="InterPro" id="IPR000659">
    <property type="entry name" value="Pyridox_Oxase"/>
</dbReference>
<dbReference type="NCBIfam" id="TIGR00558">
    <property type="entry name" value="pdxH"/>
    <property type="match status" value="1"/>
</dbReference>
<keyword evidence="9" id="KW-1185">Reference proteome</keyword>
<feature type="binding site" evidence="5">
    <location>
        <position position="197"/>
    </location>
    <ligand>
        <name>FMN</name>
        <dbReference type="ChEBI" id="CHEBI:58210"/>
    </ligand>
</feature>
<comment type="pathway">
    <text evidence="5">Cofactor metabolism; pyridoxal 5'-phosphate salvage; pyridoxal 5'-phosphate from pyridoxine 5'-phosphate: step 1/1.</text>
</comment>
<comment type="caution">
    <text evidence="8">The sequence shown here is derived from an EMBL/GenBank/DDBJ whole genome shotgun (WGS) entry which is preliminary data.</text>
</comment>
<dbReference type="SUPFAM" id="SSF50475">
    <property type="entry name" value="FMN-binding split barrel"/>
    <property type="match status" value="1"/>
</dbReference>
<feature type="binding site" evidence="5">
    <location>
        <begin position="80"/>
        <end position="81"/>
    </location>
    <ligand>
        <name>FMN</name>
        <dbReference type="ChEBI" id="CHEBI:58210"/>
    </ligand>
</feature>
<comment type="catalytic activity">
    <reaction evidence="5">
        <text>pyridoxamine 5'-phosphate + O2 + H2O = pyridoxal 5'-phosphate + H2O2 + NH4(+)</text>
        <dbReference type="Rhea" id="RHEA:15817"/>
        <dbReference type="ChEBI" id="CHEBI:15377"/>
        <dbReference type="ChEBI" id="CHEBI:15379"/>
        <dbReference type="ChEBI" id="CHEBI:16240"/>
        <dbReference type="ChEBI" id="CHEBI:28938"/>
        <dbReference type="ChEBI" id="CHEBI:58451"/>
        <dbReference type="ChEBI" id="CHEBI:597326"/>
        <dbReference type="EC" id="1.4.3.5"/>
    </reaction>
</comment>
<dbReference type="NCBIfam" id="NF004231">
    <property type="entry name" value="PRK05679.1"/>
    <property type="match status" value="1"/>
</dbReference>
<keyword evidence="4 5" id="KW-0560">Oxidoreductase</keyword>
<evidence type="ECO:0000313" key="8">
    <source>
        <dbReference type="EMBL" id="MBW8485743.1"/>
    </source>
</evidence>
<dbReference type="PROSITE" id="PS01064">
    <property type="entry name" value="PYRIDOX_OXIDASE"/>
    <property type="match status" value="1"/>
</dbReference>
<comment type="catalytic activity">
    <reaction evidence="5">
        <text>pyridoxine 5'-phosphate + O2 = pyridoxal 5'-phosphate + H2O2</text>
        <dbReference type="Rhea" id="RHEA:15149"/>
        <dbReference type="ChEBI" id="CHEBI:15379"/>
        <dbReference type="ChEBI" id="CHEBI:16240"/>
        <dbReference type="ChEBI" id="CHEBI:58589"/>
        <dbReference type="ChEBI" id="CHEBI:597326"/>
        <dbReference type="EC" id="1.4.3.5"/>
    </reaction>
</comment>
<evidence type="ECO:0000256" key="1">
    <source>
        <dbReference type="ARBA" id="ARBA00007301"/>
    </source>
</evidence>
<name>A0ABS7FZ65_9ACTN</name>
<dbReference type="HAMAP" id="MF_01629">
    <property type="entry name" value="PdxH"/>
    <property type="match status" value="1"/>
</dbReference>
<evidence type="ECO:0000256" key="3">
    <source>
        <dbReference type="ARBA" id="ARBA00022643"/>
    </source>
</evidence>
<evidence type="ECO:0000256" key="4">
    <source>
        <dbReference type="ARBA" id="ARBA00023002"/>
    </source>
</evidence>